<dbReference type="InterPro" id="IPR000159">
    <property type="entry name" value="RA_dom"/>
</dbReference>
<keyword evidence="3" id="KW-0723">Serine/threonine-protein kinase</keyword>
<dbReference type="FunFam" id="1.10.510.10:FF:000334">
    <property type="entry name" value="Serine/threonine-protein kinase STE11"/>
    <property type="match status" value="1"/>
</dbReference>
<feature type="region of interest" description="Disordered" evidence="11">
    <location>
        <begin position="386"/>
        <end position="406"/>
    </location>
</feature>
<dbReference type="Pfam" id="PF07647">
    <property type="entry name" value="SAM_2"/>
    <property type="match status" value="1"/>
</dbReference>
<dbReference type="SUPFAM" id="SSF47769">
    <property type="entry name" value="SAM/Pointed domain"/>
    <property type="match status" value="1"/>
</dbReference>
<dbReference type="AlphaFoldDB" id="A0A1X2HWH7"/>
<protein>
    <recommendedName>
        <fullName evidence="2">mitogen-activated protein kinase kinase kinase</fullName>
        <ecNumber evidence="2">2.7.11.25</ecNumber>
    </recommendedName>
</protein>
<keyword evidence="6 15" id="KW-0418">Kinase</keyword>
<evidence type="ECO:0000259" key="12">
    <source>
        <dbReference type="PROSITE" id="PS50011"/>
    </source>
</evidence>
<dbReference type="CDD" id="cd09534">
    <property type="entry name" value="SAM_Ste11_fungal"/>
    <property type="match status" value="1"/>
</dbReference>
<dbReference type="InterPro" id="IPR013761">
    <property type="entry name" value="SAM/pointed_sf"/>
</dbReference>
<dbReference type="Pfam" id="PF14847">
    <property type="entry name" value="Ras_bdg_2"/>
    <property type="match status" value="1"/>
</dbReference>
<evidence type="ECO:0000256" key="11">
    <source>
        <dbReference type="SAM" id="MobiDB-lite"/>
    </source>
</evidence>
<evidence type="ECO:0000256" key="9">
    <source>
        <dbReference type="ARBA" id="ARBA00048329"/>
    </source>
</evidence>
<dbReference type="PROSITE" id="PS50200">
    <property type="entry name" value="RA"/>
    <property type="match status" value="1"/>
</dbReference>
<evidence type="ECO:0000256" key="7">
    <source>
        <dbReference type="ARBA" id="ARBA00022840"/>
    </source>
</evidence>
<feature type="compositionally biased region" description="Polar residues" evidence="11">
    <location>
        <begin position="1"/>
        <end position="12"/>
    </location>
</feature>
<feature type="compositionally biased region" description="Low complexity" evidence="11">
    <location>
        <begin position="495"/>
        <end position="508"/>
    </location>
</feature>
<dbReference type="Gene3D" id="1.10.510.10">
    <property type="entry name" value="Transferase(Phosphotransferase) domain 1"/>
    <property type="match status" value="1"/>
</dbReference>
<reference evidence="15 16" key="1">
    <citation type="submission" date="2016-07" db="EMBL/GenBank/DDBJ databases">
        <title>Pervasive Adenine N6-methylation of Active Genes in Fungi.</title>
        <authorList>
            <consortium name="DOE Joint Genome Institute"/>
            <person name="Mondo S.J."/>
            <person name="Dannebaum R.O."/>
            <person name="Kuo R.C."/>
            <person name="Labutti K."/>
            <person name="Haridas S."/>
            <person name="Kuo A."/>
            <person name="Salamov A."/>
            <person name="Ahrendt S.R."/>
            <person name="Lipzen A."/>
            <person name="Sullivan W."/>
            <person name="Andreopoulos W.B."/>
            <person name="Clum A."/>
            <person name="Lindquist E."/>
            <person name="Daum C."/>
            <person name="Ramamoorthy G.K."/>
            <person name="Gryganskyi A."/>
            <person name="Culley D."/>
            <person name="Magnuson J.K."/>
            <person name="James T.Y."/>
            <person name="O'Malley M.A."/>
            <person name="Stajich J.E."/>
            <person name="Spatafora J.W."/>
            <person name="Visel A."/>
            <person name="Grigoriev I.V."/>
        </authorList>
    </citation>
    <scope>NUCLEOTIDE SEQUENCE [LARGE SCALE GENOMIC DNA]</scope>
    <source>
        <strain evidence="15 16">NRRL 2496</strain>
    </source>
</reference>
<feature type="compositionally biased region" description="Basic and acidic residues" evidence="11">
    <location>
        <begin position="166"/>
        <end position="175"/>
    </location>
</feature>
<dbReference type="GO" id="GO:0005524">
    <property type="term" value="F:ATP binding"/>
    <property type="evidence" value="ECO:0007669"/>
    <property type="project" value="UniProtKB-UniRule"/>
</dbReference>
<organism evidence="15 16">
    <name type="scientific">Syncephalastrum racemosum</name>
    <name type="common">Filamentous fungus</name>
    <dbReference type="NCBI Taxonomy" id="13706"/>
    <lineage>
        <taxon>Eukaryota</taxon>
        <taxon>Fungi</taxon>
        <taxon>Fungi incertae sedis</taxon>
        <taxon>Mucoromycota</taxon>
        <taxon>Mucoromycotina</taxon>
        <taxon>Mucoromycetes</taxon>
        <taxon>Mucorales</taxon>
        <taxon>Syncephalastraceae</taxon>
        <taxon>Syncephalastrum</taxon>
    </lineage>
</organism>
<feature type="compositionally biased region" description="Basic and acidic residues" evidence="11">
    <location>
        <begin position="566"/>
        <end position="577"/>
    </location>
</feature>
<dbReference type="SUPFAM" id="SSF56112">
    <property type="entry name" value="Protein kinase-like (PK-like)"/>
    <property type="match status" value="1"/>
</dbReference>
<dbReference type="SMART" id="SM00220">
    <property type="entry name" value="S_TKc"/>
    <property type="match status" value="1"/>
</dbReference>
<evidence type="ECO:0000259" key="14">
    <source>
        <dbReference type="PROSITE" id="PS50200"/>
    </source>
</evidence>
<evidence type="ECO:0000256" key="10">
    <source>
        <dbReference type="PROSITE-ProRule" id="PRU10141"/>
    </source>
</evidence>
<feature type="region of interest" description="Disordered" evidence="11">
    <location>
        <begin position="156"/>
        <end position="221"/>
    </location>
</feature>
<evidence type="ECO:0000256" key="6">
    <source>
        <dbReference type="ARBA" id="ARBA00022777"/>
    </source>
</evidence>
<gene>
    <name evidence="15" type="ORF">BCR43DRAFT_484200</name>
</gene>
<dbReference type="EC" id="2.7.11.25" evidence="2"/>
<comment type="caution">
    <text evidence="15">The sequence shown here is derived from an EMBL/GenBank/DDBJ whole genome shotgun (WGS) entry which is preliminary data.</text>
</comment>
<feature type="domain" description="Protein kinase" evidence="12">
    <location>
        <begin position="626"/>
        <end position="891"/>
    </location>
</feature>
<keyword evidence="5 10" id="KW-0547">Nucleotide-binding</keyword>
<dbReference type="SMART" id="SM01304">
    <property type="entry name" value="Ras_bdg_2"/>
    <property type="match status" value="1"/>
</dbReference>
<dbReference type="PROSITE" id="PS00108">
    <property type="entry name" value="PROTEIN_KINASE_ST"/>
    <property type="match status" value="1"/>
</dbReference>
<comment type="similarity">
    <text evidence="1">Belongs to the protein kinase superfamily. STE Ser/Thr protein kinase family. MAP kinase kinase kinase subfamily.</text>
</comment>
<feature type="domain" description="Ras-associating" evidence="14">
    <location>
        <begin position="235"/>
        <end position="322"/>
    </location>
</feature>
<dbReference type="SMART" id="SM00454">
    <property type="entry name" value="SAM"/>
    <property type="match status" value="1"/>
</dbReference>
<evidence type="ECO:0000313" key="16">
    <source>
        <dbReference type="Proteomes" id="UP000242180"/>
    </source>
</evidence>
<feature type="compositionally biased region" description="Polar residues" evidence="11">
    <location>
        <begin position="389"/>
        <end position="403"/>
    </location>
</feature>
<dbReference type="EMBL" id="MCGN01000001">
    <property type="protein sequence ID" value="ORZ03936.1"/>
    <property type="molecule type" value="Genomic_DNA"/>
</dbReference>
<dbReference type="PANTHER" id="PTHR11584">
    <property type="entry name" value="SERINE/THREONINE PROTEIN KINASE"/>
    <property type="match status" value="1"/>
</dbReference>
<feature type="region of interest" description="Disordered" evidence="11">
    <location>
        <begin position="486"/>
        <end position="541"/>
    </location>
</feature>
<dbReference type="PANTHER" id="PTHR11584:SF369">
    <property type="entry name" value="MITOGEN-ACTIVATED PROTEIN KINASE KINASE KINASE 19-RELATED"/>
    <property type="match status" value="1"/>
</dbReference>
<feature type="region of interest" description="Disordered" evidence="11">
    <location>
        <begin position="565"/>
        <end position="598"/>
    </location>
</feature>
<evidence type="ECO:0000256" key="8">
    <source>
        <dbReference type="ARBA" id="ARBA00047559"/>
    </source>
</evidence>
<dbReference type="OrthoDB" id="266718at2759"/>
<dbReference type="Gene3D" id="3.10.20.90">
    <property type="entry name" value="Phosphatidylinositol 3-kinase Catalytic Subunit, Chain A, domain 1"/>
    <property type="match status" value="1"/>
</dbReference>
<dbReference type="InterPro" id="IPR008271">
    <property type="entry name" value="Ser/Thr_kinase_AS"/>
</dbReference>
<dbReference type="GO" id="GO:0004709">
    <property type="term" value="F:MAP kinase kinase kinase activity"/>
    <property type="evidence" value="ECO:0007669"/>
    <property type="project" value="UniProtKB-EC"/>
</dbReference>
<comment type="catalytic activity">
    <reaction evidence="9">
        <text>L-seryl-[protein] + ATP = O-phospho-L-seryl-[protein] + ADP + H(+)</text>
        <dbReference type="Rhea" id="RHEA:17989"/>
        <dbReference type="Rhea" id="RHEA-COMP:9863"/>
        <dbReference type="Rhea" id="RHEA-COMP:11604"/>
        <dbReference type="ChEBI" id="CHEBI:15378"/>
        <dbReference type="ChEBI" id="CHEBI:29999"/>
        <dbReference type="ChEBI" id="CHEBI:30616"/>
        <dbReference type="ChEBI" id="CHEBI:83421"/>
        <dbReference type="ChEBI" id="CHEBI:456216"/>
        <dbReference type="EC" id="2.7.11.25"/>
    </reaction>
</comment>
<dbReference type="InterPro" id="IPR017441">
    <property type="entry name" value="Protein_kinase_ATP_BS"/>
</dbReference>
<feature type="region of interest" description="Disordered" evidence="11">
    <location>
        <begin position="1"/>
        <end position="21"/>
    </location>
</feature>
<dbReference type="PROSITE" id="PS00107">
    <property type="entry name" value="PROTEIN_KINASE_ATP"/>
    <property type="match status" value="1"/>
</dbReference>
<dbReference type="InterPro" id="IPR000719">
    <property type="entry name" value="Prot_kinase_dom"/>
</dbReference>
<keyword evidence="16" id="KW-1185">Reference proteome</keyword>
<dbReference type="OMA" id="FIGAHPF"/>
<dbReference type="PROSITE" id="PS50011">
    <property type="entry name" value="PROTEIN_KINASE_DOM"/>
    <property type="match status" value="1"/>
</dbReference>
<sequence length="892" mass="98667">MTGSSSAGQQPTSPSPKHIFGSRAVLASPTTPTYADLGRRLYTLDEVRGWSEKQVVEWLMQFNFGRFKTRFIDNNITGAVLLDLDNNALKDMDIKTVGERVRLLAAVKSLRQDCYTQAALNARSRHDNQRIGIEYRFGNQSTTSVATGSTFHLDSKHEGYNVTSPHPEKSSKSSETKSLLNRSNSFSRFLGRSDSKKSLRSGTNVADAPPMPPSPKTVQKRSSLEGGIMSMEKVKQTCVKVFGEEGQTRIVNMHNATDAKSIMTKVLHKFGIDEMNADRYCIFVGSSTNGEARALSDVELTEICRSTDRPEKERLILRKRHQYPTHEEFKRKGTVQARMQLQQRWINDTESLHETTPSPRSGWIPDKHAVDSFMSSSQSMHSSLSRTSTRASMRSINNNNGQPNARVRRFFGERPPSELISSNLPSFFPNHRREVLETAGINAKRLSMTRTSSMSRPDHPFSVRNSVMPELVSVLGVDLGKFLEEEDDEDDEAAETASEGSETCSSDSSIHETSNARFANVRDPPEIQRRSSSLSHLNGEKPLPTSVAAAAAAAASAAAAANAAAEKQEAGRKDSKVKQPPAPVEGDESQEDQEDEGENTLIVSSMESKATSTTTLEADNDTIDSWMKGSLIGRGTFGDVYLGLNPLSGELMAVKQVELPVENTATEGRKRSMVEALQREIALLKDLQHENIVQYLGSHIDVAHFSIFLEYVPGGSVAGLLASYGAFQEPLVKSFVRQILKGLNYLHGKDIVHRDIKGANVLVDNKGGVKISDFGISKKVEEDIMQVSSAPNRPSLQGSVFWMAPEVVKQTHYTRKADIWSLGCMVVEMFTGDHPFPEFSQMQAIFKIGSYTAPTIPENLSEEASDFLRCTFKLNHEERPSAKELLDHPFLL</sequence>
<dbReference type="Pfam" id="PF00069">
    <property type="entry name" value="Pkinase"/>
    <property type="match status" value="1"/>
</dbReference>
<keyword evidence="4" id="KW-0808">Transferase</keyword>
<dbReference type="PROSITE" id="PS50105">
    <property type="entry name" value="SAM_DOMAIN"/>
    <property type="match status" value="1"/>
</dbReference>
<evidence type="ECO:0000256" key="5">
    <source>
        <dbReference type="ARBA" id="ARBA00022741"/>
    </source>
</evidence>
<evidence type="ECO:0000313" key="15">
    <source>
        <dbReference type="EMBL" id="ORZ03936.1"/>
    </source>
</evidence>
<dbReference type="Gene3D" id="1.10.150.50">
    <property type="entry name" value="Transcription Factor, Ets-1"/>
    <property type="match status" value="1"/>
</dbReference>
<dbReference type="InterPro" id="IPR001660">
    <property type="entry name" value="SAM"/>
</dbReference>
<dbReference type="FunFam" id="3.30.200.20:FF:000387">
    <property type="entry name" value="Serine/threonine-protein kinase STE11"/>
    <property type="match status" value="1"/>
</dbReference>
<proteinExistence type="inferred from homology"/>
<dbReference type="FunCoup" id="A0A1X2HWH7">
    <property type="interactions" value="106"/>
</dbReference>
<evidence type="ECO:0000259" key="13">
    <source>
        <dbReference type="PROSITE" id="PS50105"/>
    </source>
</evidence>
<evidence type="ECO:0000256" key="1">
    <source>
        <dbReference type="ARBA" id="ARBA00006529"/>
    </source>
</evidence>
<accession>A0A1X2HWH7</accession>
<dbReference type="InterPro" id="IPR011009">
    <property type="entry name" value="Kinase-like_dom_sf"/>
</dbReference>
<evidence type="ECO:0000256" key="4">
    <source>
        <dbReference type="ARBA" id="ARBA00022679"/>
    </source>
</evidence>
<evidence type="ECO:0000256" key="3">
    <source>
        <dbReference type="ARBA" id="ARBA00022527"/>
    </source>
</evidence>
<name>A0A1X2HWH7_SYNRA</name>
<feature type="compositionally biased region" description="Acidic residues" evidence="11">
    <location>
        <begin position="585"/>
        <end position="598"/>
    </location>
</feature>
<dbReference type="InterPro" id="IPR029458">
    <property type="entry name" value="Ras-bd_By2"/>
</dbReference>
<evidence type="ECO:0000256" key="2">
    <source>
        <dbReference type="ARBA" id="ARBA00012406"/>
    </source>
</evidence>
<feature type="binding site" evidence="10">
    <location>
        <position position="655"/>
    </location>
    <ligand>
        <name>ATP</name>
        <dbReference type="ChEBI" id="CHEBI:30616"/>
    </ligand>
</feature>
<dbReference type="STRING" id="13706.A0A1X2HWH7"/>
<feature type="domain" description="SAM" evidence="13">
    <location>
        <begin position="50"/>
        <end position="113"/>
    </location>
</feature>
<dbReference type="Proteomes" id="UP000242180">
    <property type="component" value="Unassembled WGS sequence"/>
</dbReference>
<dbReference type="InParanoid" id="A0A1X2HWH7"/>
<dbReference type="Gene3D" id="3.30.200.20">
    <property type="entry name" value="Phosphorylase Kinase, domain 1"/>
    <property type="match status" value="1"/>
</dbReference>
<comment type="catalytic activity">
    <reaction evidence="8">
        <text>L-threonyl-[protein] + ATP = O-phospho-L-threonyl-[protein] + ADP + H(+)</text>
        <dbReference type="Rhea" id="RHEA:46608"/>
        <dbReference type="Rhea" id="RHEA-COMP:11060"/>
        <dbReference type="Rhea" id="RHEA-COMP:11605"/>
        <dbReference type="ChEBI" id="CHEBI:15378"/>
        <dbReference type="ChEBI" id="CHEBI:30013"/>
        <dbReference type="ChEBI" id="CHEBI:30616"/>
        <dbReference type="ChEBI" id="CHEBI:61977"/>
        <dbReference type="ChEBI" id="CHEBI:456216"/>
        <dbReference type="EC" id="2.7.11.25"/>
    </reaction>
</comment>
<keyword evidence="7 10" id="KW-0067">ATP-binding</keyword>